<evidence type="ECO:0000256" key="12">
    <source>
        <dbReference type="PIRSR" id="PIRSR000105-3"/>
    </source>
</evidence>
<name>D7FL69_ECTSI</name>
<feature type="binding site" evidence="11">
    <location>
        <position position="132"/>
    </location>
    <ligand>
        <name>NAD(+)</name>
        <dbReference type="ChEBI" id="CHEBI:57540"/>
    </ligand>
</feature>
<dbReference type="InterPro" id="IPR008927">
    <property type="entry name" value="6-PGluconate_DH-like_C_sf"/>
</dbReference>
<feature type="binding site" evidence="12">
    <location>
        <position position="154"/>
    </location>
    <ligand>
        <name>CoA</name>
        <dbReference type="ChEBI" id="CHEBI:57287"/>
    </ligand>
</feature>
<feature type="domain" description="3-hydroxyacyl-CoA dehydrogenase NAD binding" evidence="14">
    <location>
        <begin position="29"/>
        <end position="218"/>
    </location>
</feature>
<dbReference type="Gene3D" id="3.40.50.720">
    <property type="entry name" value="NAD(P)-binding Rossmann-like Domain"/>
    <property type="match status" value="1"/>
</dbReference>
<evidence type="ECO:0000256" key="5">
    <source>
        <dbReference type="ARBA" id="ARBA00023002"/>
    </source>
</evidence>
<proteinExistence type="inferred from homology"/>
<dbReference type="GO" id="GO:0006635">
    <property type="term" value="P:fatty acid beta-oxidation"/>
    <property type="evidence" value="ECO:0007669"/>
    <property type="project" value="TreeGrafter"/>
</dbReference>
<dbReference type="PANTHER" id="PTHR43561">
    <property type="match status" value="1"/>
</dbReference>
<evidence type="ECO:0000256" key="7">
    <source>
        <dbReference type="ARBA" id="ARBA00023098"/>
    </source>
</evidence>
<gene>
    <name evidence="15" type="ORF">Esi_0154_0047</name>
</gene>
<feature type="binding site" evidence="11">
    <location>
        <position position="178"/>
    </location>
    <ligand>
        <name>NAD(+)</name>
        <dbReference type="ChEBI" id="CHEBI:57540"/>
    </ligand>
</feature>
<comment type="catalytic activity">
    <reaction evidence="9">
        <text>a (3S)-3-hydroxyacyl-CoA + NAD(+) = a 3-oxoacyl-CoA + NADH + H(+)</text>
        <dbReference type="Rhea" id="RHEA:22432"/>
        <dbReference type="ChEBI" id="CHEBI:15378"/>
        <dbReference type="ChEBI" id="CHEBI:57318"/>
        <dbReference type="ChEBI" id="CHEBI:57540"/>
        <dbReference type="ChEBI" id="CHEBI:57945"/>
        <dbReference type="ChEBI" id="CHEBI:90726"/>
        <dbReference type="EC" id="1.1.1.35"/>
    </reaction>
</comment>
<keyword evidence="5 15" id="KW-0560">Oxidoreductase</keyword>
<dbReference type="GO" id="GO:0070403">
    <property type="term" value="F:NAD+ binding"/>
    <property type="evidence" value="ECO:0007669"/>
    <property type="project" value="InterPro"/>
</dbReference>
<dbReference type="InterPro" id="IPR052242">
    <property type="entry name" value="Mito_3-hydroxyacyl-CoA_DH"/>
</dbReference>
<evidence type="ECO:0000256" key="9">
    <source>
        <dbReference type="ARBA" id="ARBA00049556"/>
    </source>
</evidence>
<keyword evidence="6 11" id="KW-0520">NAD</keyword>
<dbReference type="EMBL" id="FN648095">
    <property type="protein sequence ID" value="CBJ29605.1"/>
    <property type="molecule type" value="Genomic_DNA"/>
</dbReference>
<comment type="pathway">
    <text evidence="2">Lipid metabolism; fatty acid beta-oxidation.</text>
</comment>
<feature type="binding site" evidence="11">
    <location>
        <position position="60"/>
    </location>
    <ligand>
        <name>NAD(+)</name>
        <dbReference type="ChEBI" id="CHEBI:57540"/>
    </ligand>
</feature>
<dbReference type="InterPro" id="IPR013328">
    <property type="entry name" value="6PGD_dom2"/>
</dbReference>
<organism evidence="15 16">
    <name type="scientific">Ectocarpus siliculosus</name>
    <name type="common">Brown alga</name>
    <name type="synonym">Conferva siliculosa</name>
    <dbReference type="NCBI Taxonomy" id="2880"/>
    <lineage>
        <taxon>Eukaryota</taxon>
        <taxon>Sar</taxon>
        <taxon>Stramenopiles</taxon>
        <taxon>Ochrophyta</taxon>
        <taxon>PX clade</taxon>
        <taxon>Phaeophyceae</taxon>
        <taxon>Ectocarpales</taxon>
        <taxon>Ectocarpaceae</taxon>
        <taxon>Ectocarpus</taxon>
    </lineage>
</organism>
<dbReference type="InParanoid" id="D7FL69"/>
<keyword evidence="16" id="KW-1185">Reference proteome</keyword>
<dbReference type="PANTHER" id="PTHR43561:SF3">
    <property type="entry name" value="HYDROXYACYL-COENZYME A DEHYDROGENASE, MITOCHONDRIAL"/>
    <property type="match status" value="1"/>
</dbReference>
<feature type="binding site" evidence="11">
    <location>
        <begin position="34"/>
        <end position="39"/>
    </location>
    <ligand>
        <name>NAD(+)</name>
        <dbReference type="ChEBI" id="CHEBI:57540"/>
    </ligand>
</feature>
<dbReference type="STRING" id="2880.D7FL69"/>
<evidence type="ECO:0000256" key="8">
    <source>
        <dbReference type="ARBA" id="ARBA00023128"/>
    </source>
</evidence>
<dbReference type="EMBL" id="FN649758">
    <property type="protein sequence ID" value="CBJ29605.1"/>
    <property type="molecule type" value="Genomic_DNA"/>
</dbReference>
<feature type="binding site" evidence="11">
    <location>
        <position position="154"/>
    </location>
    <ligand>
        <name>NAD(+)</name>
        <dbReference type="ChEBI" id="CHEBI:57540"/>
    </ligand>
</feature>
<keyword evidence="8" id="KW-0496">Mitochondrion</keyword>
<dbReference type="InterPro" id="IPR006176">
    <property type="entry name" value="3-OHacyl-CoA_DH_NAD-bd"/>
</dbReference>
<dbReference type="InterPro" id="IPR022694">
    <property type="entry name" value="3-OHacyl-CoA_DH"/>
</dbReference>
<reference evidence="15 16" key="1">
    <citation type="journal article" date="2010" name="Nature">
        <title>The Ectocarpus genome and the independent evolution of multicellularity in brown algae.</title>
        <authorList>
            <person name="Cock J.M."/>
            <person name="Sterck L."/>
            <person name="Rouze P."/>
            <person name="Scornet D."/>
            <person name="Allen A.E."/>
            <person name="Amoutzias G."/>
            <person name="Anthouard V."/>
            <person name="Artiguenave F."/>
            <person name="Aury J.M."/>
            <person name="Badger J.H."/>
            <person name="Beszteri B."/>
            <person name="Billiau K."/>
            <person name="Bonnet E."/>
            <person name="Bothwell J.H."/>
            <person name="Bowler C."/>
            <person name="Boyen C."/>
            <person name="Brownlee C."/>
            <person name="Carrano C.J."/>
            <person name="Charrier B."/>
            <person name="Cho G.Y."/>
            <person name="Coelho S.M."/>
            <person name="Collen J."/>
            <person name="Corre E."/>
            <person name="Da Silva C."/>
            <person name="Delage L."/>
            <person name="Delaroque N."/>
            <person name="Dittami S.M."/>
            <person name="Doulbeau S."/>
            <person name="Elias M."/>
            <person name="Farnham G."/>
            <person name="Gachon C.M."/>
            <person name="Gschloessl B."/>
            <person name="Heesch S."/>
            <person name="Jabbari K."/>
            <person name="Jubin C."/>
            <person name="Kawai H."/>
            <person name="Kimura K."/>
            <person name="Kloareg B."/>
            <person name="Kupper F.C."/>
            <person name="Lang D."/>
            <person name="Le Bail A."/>
            <person name="Leblanc C."/>
            <person name="Lerouge P."/>
            <person name="Lohr M."/>
            <person name="Lopez P.J."/>
            <person name="Martens C."/>
            <person name="Maumus F."/>
            <person name="Michel G."/>
            <person name="Miranda-Saavedra D."/>
            <person name="Morales J."/>
            <person name="Moreau H."/>
            <person name="Motomura T."/>
            <person name="Nagasato C."/>
            <person name="Napoli C.A."/>
            <person name="Nelson D.R."/>
            <person name="Nyvall-Collen P."/>
            <person name="Peters A.F."/>
            <person name="Pommier C."/>
            <person name="Potin P."/>
            <person name="Poulain J."/>
            <person name="Quesneville H."/>
            <person name="Read B."/>
            <person name="Rensing S.A."/>
            <person name="Ritter A."/>
            <person name="Rousvoal S."/>
            <person name="Samanta M."/>
            <person name="Samson G."/>
            <person name="Schroeder D.C."/>
            <person name="Segurens B."/>
            <person name="Strittmatter M."/>
            <person name="Tonon T."/>
            <person name="Tregear J.W."/>
            <person name="Valentin K."/>
            <person name="von Dassow P."/>
            <person name="Yamagishi T."/>
            <person name="Van de Peer Y."/>
            <person name="Wincker P."/>
        </authorList>
    </citation>
    <scope>NUCLEOTIDE SEQUENCE [LARGE SCALE GENOMIC DNA]</scope>
    <source>
        <strain evidence="16">Ec32 / CCAP1310/4</strain>
    </source>
</reference>
<dbReference type="GO" id="GO:0005759">
    <property type="term" value="C:mitochondrial matrix"/>
    <property type="evidence" value="ECO:0007669"/>
    <property type="project" value="UniProtKB-SubCell"/>
</dbReference>
<dbReference type="InterPro" id="IPR036291">
    <property type="entry name" value="NAD(P)-bd_dom_sf"/>
</dbReference>
<comment type="similarity">
    <text evidence="3">Belongs to the 3-hydroxyacyl-CoA dehydrogenase family.</text>
</comment>
<evidence type="ECO:0000313" key="15">
    <source>
        <dbReference type="EMBL" id="CBJ29605.1"/>
    </source>
</evidence>
<sequence>MMLASSTRLLGHGASRRWQLARELSTIKQVGVVGLGLMGHGVVQVTAMASSPEYTVVAVDGSKDSIDAGKKRIDQSLSKMLDRKVKKGVLTEGDAAAQKEGISSRISYASDVSALADCDLVVEAITENPEIKFSLFKDLARVTRPDCILASNTSSLSIKEMAVASGRPSHVVGLHFFNPVQLMKLVEVVRCDVTDPVVFEECKSWAQTVGKHPVSCVDTPGFIVNRLLVPGLAQGMLMYDRGDGSVEDIDKSMELGAGHPMGPLTLADYVGLDICLSILDGWVQKYPDEPSFVVPECLREKVAAGKLGRKSGEGFYLWDGDKRTTVAP</sequence>
<dbReference type="Pfam" id="PF00725">
    <property type="entry name" value="3HCDH"/>
    <property type="match status" value="1"/>
</dbReference>
<evidence type="ECO:0000256" key="2">
    <source>
        <dbReference type="ARBA" id="ARBA00005005"/>
    </source>
</evidence>
<accession>D7FL69</accession>
<evidence type="ECO:0000259" key="13">
    <source>
        <dbReference type="Pfam" id="PF00725"/>
    </source>
</evidence>
<evidence type="ECO:0000256" key="6">
    <source>
        <dbReference type="ARBA" id="ARBA00023027"/>
    </source>
</evidence>
<dbReference type="EC" id="1.1.1.35" evidence="15"/>
<dbReference type="OrthoDB" id="5958943at2759"/>
<evidence type="ECO:0000256" key="3">
    <source>
        <dbReference type="ARBA" id="ARBA00009463"/>
    </source>
</evidence>
<dbReference type="eggNOG" id="KOG2304">
    <property type="taxonomic scope" value="Eukaryota"/>
</dbReference>
<dbReference type="Proteomes" id="UP000002630">
    <property type="component" value="Linkage Group LG33"/>
</dbReference>
<dbReference type="Pfam" id="PF02737">
    <property type="entry name" value="3HCDH_N"/>
    <property type="match status" value="1"/>
</dbReference>
<dbReference type="InterPro" id="IPR006108">
    <property type="entry name" value="3HC_DH_C"/>
</dbReference>
<dbReference type="Gene3D" id="1.10.1040.10">
    <property type="entry name" value="N-(1-d-carboxylethyl)-l-norvaline Dehydrogenase, domain 2"/>
    <property type="match status" value="1"/>
</dbReference>
<feature type="site" description="Important for catalytic activity" evidence="10">
    <location>
        <position position="175"/>
    </location>
</feature>
<protein>
    <submittedName>
        <fullName evidence="15">Hydroxyacyl-Coenzyme A dehydrogenase</fullName>
        <ecNumber evidence="15">1.1.1.35</ecNumber>
    </submittedName>
</protein>
<comment type="subcellular location">
    <subcellularLocation>
        <location evidence="1">Mitochondrion matrix</location>
    </subcellularLocation>
</comment>
<dbReference type="SUPFAM" id="SSF51735">
    <property type="entry name" value="NAD(P)-binding Rossmann-fold domains"/>
    <property type="match status" value="1"/>
</dbReference>
<dbReference type="SUPFAM" id="SSF48179">
    <property type="entry name" value="6-phosphogluconate dehydrogenase C-terminal domain-like"/>
    <property type="match status" value="1"/>
</dbReference>
<evidence type="ECO:0000256" key="11">
    <source>
        <dbReference type="PIRSR" id="PIRSR000105-2"/>
    </source>
</evidence>
<evidence type="ECO:0000256" key="4">
    <source>
        <dbReference type="ARBA" id="ARBA00022832"/>
    </source>
</evidence>
<feature type="binding site" evidence="11">
    <location>
        <position position="310"/>
    </location>
    <ligand>
        <name>NAD(+)</name>
        <dbReference type="ChEBI" id="CHEBI:57540"/>
    </ligand>
</feature>
<evidence type="ECO:0000256" key="10">
    <source>
        <dbReference type="PIRSR" id="PIRSR000105-1"/>
    </source>
</evidence>
<feature type="binding site" evidence="11">
    <location>
        <position position="127"/>
    </location>
    <ligand>
        <name>NAD(+)</name>
        <dbReference type="ChEBI" id="CHEBI:57540"/>
    </ligand>
</feature>
<keyword evidence="7" id="KW-0443">Lipid metabolism</keyword>
<dbReference type="AlphaFoldDB" id="D7FL69"/>
<evidence type="ECO:0000256" key="1">
    <source>
        <dbReference type="ARBA" id="ARBA00004305"/>
    </source>
</evidence>
<evidence type="ECO:0000259" key="14">
    <source>
        <dbReference type="Pfam" id="PF02737"/>
    </source>
</evidence>
<keyword evidence="4" id="KW-0276">Fatty acid metabolism</keyword>
<dbReference type="FunFam" id="3.40.50.720:FF:000009">
    <property type="entry name" value="Fatty oxidation complex, alpha subunit"/>
    <property type="match status" value="1"/>
</dbReference>
<feature type="binding site" evidence="12">
    <location>
        <position position="76"/>
    </location>
    <ligand>
        <name>CoA</name>
        <dbReference type="ChEBI" id="CHEBI:57287"/>
    </ligand>
</feature>
<feature type="binding site" evidence="12">
    <location>
        <position position="87"/>
    </location>
    <ligand>
        <name>CoA</name>
        <dbReference type="ChEBI" id="CHEBI:57287"/>
    </ligand>
</feature>
<feature type="domain" description="3-hydroxyacyl-CoA dehydrogenase C-terminal" evidence="13">
    <location>
        <begin position="221"/>
        <end position="317"/>
    </location>
</feature>
<evidence type="ECO:0000313" key="16">
    <source>
        <dbReference type="Proteomes" id="UP000002630"/>
    </source>
</evidence>
<dbReference type="GO" id="GO:0003857">
    <property type="term" value="F:(3S)-3-hydroxyacyl-CoA dehydrogenase (NAD+) activity"/>
    <property type="evidence" value="ECO:0007669"/>
    <property type="project" value="UniProtKB-EC"/>
</dbReference>
<dbReference type="OMA" id="MAHPMGP"/>
<dbReference type="PIRSF" id="PIRSF000105">
    <property type="entry name" value="HCDH"/>
    <property type="match status" value="1"/>
</dbReference>